<dbReference type="EMBL" id="CP019706">
    <property type="protein sequence ID" value="ARJ41639.1"/>
    <property type="molecule type" value="Genomic_DNA"/>
</dbReference>
<dbReference type="Pfam" id="PF24295">
    <property type="entry name" value="DUF7480"/>
    <property type="match status" value="1"/>
</dbReference>
<proteinExistence type="predicted"/>
<dbReference type="RefSeq" id="WP_085068641.1">
    <property type="nucleotide sequence ID" value="NZ_CP019706.1"/>
</dbReference>
<evidence type="ECO:0000313" key="3">
    <source>
        <dbReference type="EMBL" id="ARJ41639.1"/>
    </source>
</evidence>
<feature type="domain" description="DUF7480" evidence="2">
    <location>
        <begin position="26"/>
        <end position="124"/>
    </location>
</feature>
<organism evidence="3 4">
    <name type="scientific">Pantoea alhagi</name>
    <dbReference type="NCBI Taxonomy" id="1891675"/>
    <lineage>
        <taxon>Bacteria</taxon>
        <taxon>Pseudomonadati</taxon>
        <taxon>Pseudomonadota</taxon>
        <taxon>Gammaproteobacteria</taxon>
        <taxon>Enterobacterales</taxon>
        <taxon>Erwiniaceae</taxon>
        <taxon>Pantoea</taxon>
    </lineage>
</organism>
<dbReference type="InterPro" id="IPR055903">
    <property type="entry name" value="DUF7480"/>
</dbReference>
<dbReference type="OrthoDB" id="6565577at2"/>
<sequence length="159" mass="18031">MRKLLFIAAALLLSGCPGPGDYYHPDYPAQVTIKDNKPCVTVQPEGDEEVYAIHIYEMAGMAREKLFIPKSYTVRADECLDIAAYPFRLDTAYVFSVVLSSEKKFKKKRFPWGRGFVTRFRLSEGAHGLQVEEVEPEPPNWNLPARSSDEFGLISPEQQ</sequence>
<dbReference type="KEGG" id="palh:B1H58_06145"/>
<evidence type="ECO:0000259" key="2">
    <source>
        <dbReference type="Pfam" id="PF24295"/>
    </source>
</evidence>
<accession>A0A1W6B3L6</accession>
<dbReference type="InterPro" id="IPR054657">
    <property type="entry name" value="T6SS_periplasmic_put"/>
</dbReference>
<reference evidence="3 4" key="1">
    <citation type="submission" date="2017-02" db="EMBL/GenBank/DDBJ databases">
        <title>Complete genome sequence of the drought resistance-promoting endophyte Pantoea alhagi LTYR-11Z.</title>
        <authorList>
            <person name="Zhang L."/>
        </authorList>
    </citation>
    <scope>NUCLEOTIDE SEQUENCE [LARGE SCALE GENOMIC DNA]</scope>
    <source>
        <strain evidence="3 4">LTYR-11Z</strain>
    </source>
</reference>
<dbReference type="Proteomes" id="UP000192900">
    <property type="component" value="Chromosome"/>
</dbReference>
<protein>
    <recommendedName>
        <fullName evidence="2">DUF7480 domain-containing protein</fullName>
    </recommendedName>
</protein>
<gene>
    <name evidence="3" type="ORF">B1H58_06145</name>
</gene>
<name>A0A1W6B3L6_9GAMM</name>
<keyword evidence="4" id="KW-1185">Reference proteome</keyword>
<dbReference type="AlphaFoldDB" id="A0A1W6B3L6"/>
<dbReference type="STRING" id="1891675.B1H58_06145"/>
<dbReference type="PROSITE" id="PS51257">
    <property type="entry name" value="PROKAR_LIPOPROTEIN"/>
    <property type="match status" value="1"/>
</dbReference>
<feature type="region of interest" description="Disordered" evidence="1">
    <location>
        <begin position="132"/>
        <end position="159"/>
    </location>
</feature>
<evidence type="ECO:0000256" key="1">
    <source>
        <dbReference type="SAM" id="MobiDB-lite"/>
    </source>
</evidence>
<evidence type="ECO:0000313" key="4">
    <source>
        <dbReference type="Proteomes" id="UP000192900"/>
    </source>
</evidence>
<dbReference type="NCBIfam" id="NF045617">
    <property type="entry name" value="mostly_LP"/>
    <property type="match status" value="1"/>
</dbReference>